<dbReference type="NCBIfam" id="TIGR01730">
    <property type="entry name" value="RND_mfp"/>
    <property type="match status" value="1"/>
</dbReference>
<dbReference type="SUPFAM" id="SSF111369">
    <property type="entry name" value="HlyD-like secretion proteins"/>
    <property type="match status" value="1"/>
</dbReference>
<evidence type="ECO:0000313" key="2">
    <source>
        <dbReference type="EMBL" id="MTW23027.1"/>
    </source>
</evidence>
<protein>
    <submittedName>
        <fullName evidence="2">Efflux RND transporter periplasmic adaptor subunit</fullName>
    </submittedName>
</protein>
<reference evidence="2 3" key="1">
    <citation type="submission" date="2019-11" db="EMBL/GenBank/DDBJ databases">
        <title>Whole-genome sequence of the anaerobic purple sulfur bacterium Allochromatium palmeri DSM 15591.</title>
        <authorList>
            <person name="Kyndt J.A."/>
            <person name="Meyer T.E."/>
        </authorList>
    </citation>
    <scope>NUCLEOTIDE SEQUENCE [LARGE SCALE GENOMIC DNA]</scope>
    <source>
        <strain evidence="2 3">DSM 15591</strain>
    </source>
</reference>
<dbReference type="Proteomes" id="UP000434044">
    <property type="component" value="Unassembled WGS sequence"/>
</dbReference>
<sequence length="359" mass="39288">MLNRFLLAPSSRFPGMARRLLIPLSWVLLTGLSCLCLEALAAGEERPPVPVTTDELGLLLIHPTRDAPATAVSLNRTQVSTEINGVIAEIGVEVGARVTQGQTLARLDCEPHAIEVARARAALEAGRSTHDFSLLQLANARRLSEKRSISQEELDKRTADARTLKADVDRLQAALDGALNTERKCIIAAPLNAVVVERIASVGDYAVPGTPILRLLDDENIEISAKVQEQDLESLQQAHESFFIIRDTQYPVTLRTVLPLMETRLRTHEVRLSLMDARVVAGSTGRLRWVVGRGQIPADLILKRGANLGVFVLDGEQARFVPLPEARPGHPAPIGLPAETRIIRDGRYQLEDGDPVRPQ</sequence>
<dbReference type="AlphaFoldDB" id="A0A6N8EKF3"/>
<dbReference type="EMBL" id="WNKT01000065">
    <property type="protein sequence ID" value="MTW23027.1"/>
    <property type="molecule type" value="Genomic_DNA"/>
</dbReference>
<evidence type="ECO:0000313" key="3">
    <source>
        <dbReference type="Proteomes" id="UP000434044"/>
    </source>
</evidence>
<accession>A0A6N8EKF3</accession>
<dbReference type="GO" id="GO:0015562">
    <property type="term" value="F:efflux transmembrane transporter activity"/>
    <property type="evidence" value="ECO:0007669"/>
    <property type="project" value="TreeGrafter"/>
</dbReference>
<gene>
    <name evidence="2" type="ORF">GJ668_18420</name>
</gene>
<comment type="similarity">
    <text evidence="1">Belongs to the membrane fusion protein (MFP) (TC 8.A.1) family.</text>
</comment>
<dbReference type="Gene3D" id="1.10.287.470">
    <property type="entry name" value="Helix hairpin bin"/>
    <property type="match status" value="1"/>
</dbReference>
<comment type="caution">
    <text evidence="2">The sequence shown here is derived from an EMBL/GenBank/DDBJ whole genome shotgun (WGS) entry which is preliminary data.</text>
</comment>
<dbReference type="PANTHER" id="PTHR30469">
    <property type="entry name" value="MULTIDRUG RESISTANCE PROTEIN MDTA"/>
    <property type="match status" value="1"/>
</dbReference>
<dbReference type="Gene3D" id="2.40.50.100">
    <property type="match status" value="1"/>
</dbReference>
<dbReference type="InterPro" id="IPR006143">
    <property type="entry name" value="RND_pump_MFP"/>
</dbReference>
<evidence type="ECO:0000256" key="1">
    <source>
        <dbReference type="ARBA" id="ARBA00009477"/>
    </source>
</evidence>
<dbReference type="Gene3D" id="2.40.30.170">
    <property type="match status" value="1"/>
</dbReference>
<keyword evidence="3" id="KW-1185">Reference proteome</keyword>
<name>A0A6N8EKF3_9GAMM</name>
<dbReference type="PROSITE" id="PS51257">
    <property type="entry name" value="PROKAR_LIPOPROTEIN"/>
    <property type="match status" value="1"/>
</dbReference>
<dbReference type="PANTHER" id="PTHR30469:SF15">
    <property type="entry name" value="HLYD FAMILY OF SECRETION PROTEINS"/>
    <property type="match status" value="1"/>
</dbReference>
<organism evidence="2 3">
    <name type="scientific">Allochromatium palmeri</name>
    <dbReference type="NCBI Taxonomy" id="231048"/>
    <lineage>
        <taxon>Bacteria</taxon>
        <taxon>Pseudomonadati</taxon>
        <taxon>Pseudomonadota</taxon>
        <taxon>Gammaproteobacteria</taxon>
        <taxon>Chromatiales</taxon>
        <taxon>Chromatiaceae</taxon>
        <taxon>Allochromatium</taxon>
    </lineage>
</organism>
<dbReference type="OrthoDB" id="9806939at2"/>
<proteinExistence type="inferred from homology"/>
<dbReference type="GO" id="GO:1990281">
    <property type="term" value="C:efflux pump complex"/>
    <property type="evidence" value="ECO:0007669"/>
    <property type="project" value="TreeGrafter"/>
</dbReference>